<feature type="region of interest" description="Disordered" evidence="1">
    <location>
        <begin position="418"/>
        <end position="441"/>
    </location>
</feature>
<feature type="region of interest" description="Disordered" evidence="1">
    <location>
        <begin position="270"/>
        <end position="316"/>
    </location>
</feature>
<feature type="compositionally biased region" description="Polar residues" evidence="1">
    <location>
        <begin position="300"/>
        <end position="313"/>
    </location>
</feature>
<dbReference type="EMBL" id="JBBWUH010000013">
    <property type="protein sequence ID" value="KAK8153185.1"/>
    <property type="molecule type" value="Genomic_DNA"/>
</dbReference>
<dbReference type="PROSITE" id="PS50181">
    <property type="entry name" value="FBOX"/>
    <property type="match status" value="1"/>
</dbReference>
<proteinExistence type="predicted"/>
<name>A0ABR1XG78_9PEZI</name>
<dbReference type="InterPro" id="IPR001810">
    <property type="entry name" value="F-box_dom"/>
</dbReference>
<sequence>MADSPACDWSECGSETYSPIEELPTKLVAAITSYLDPVDRKRLRLVSITMLNHLNEIMKPAFQNLRCRPLLSELSYLAEFSTDSPLAKEVRSLTFTFFDSAAVKQDLKDLRDGKGHGVEQALEDVEKLEVLSITESLLLEDAPIYPPALIDPGSKLRKSLCVLSLRFCSGATHPLLRLFKAFREGGKLAHFQFEQIDGIWFDWDKNGTFDDGSSVPAIIEKMEVSTFFTRRRDRSQTALLLLVQLLSLLGRSSIQFDTSSISGLLKRSSATTHMSNSEPPDPLSAASGPPLTNAMGPTMSGPSNKNASSSTLSLPGEMVNKIGNHMELADLKPFRMTSKTMCKHLDFNMKEHFKVIKCRFQQVVFDALSRFKNQPLAQAVESLIWLKAPGPDGLDEQVEFERMMWRAGLLPELDETFREEENREAQDADSEVGPPEMSHEDQQRLIAQSVIGLPNLRTLGLIFEEDPEAINFRPHDEDVKFWAEAVRQLERPLESLVQTEKGDFGVYWTGSRKSSNTLFFKTSHTVQNLNEEESFRELFPVLDMLLGQGLKSLELYRTSVLLEDIVYFCDHTRNLEEVKIMECAGFCWQYDFGVMAADKSRFRKTVRRLTLSDCTLRPQDPDGLIKSQRPLLPGVASI</sequence>
<accession>A0ABR1XG78</accession>
<reference evidence="3 4" key="1">
    <citation type="journal article" date="2022" name="G3 (Bethesda)">
        <title>Enemy or ally: a genomic approach to elucidate the lifestyle of Phyllosticta citrichinaensis.</title>
        <authorList>
            <person name="Buijs V.A."/>
            <person name="Groenewald J.Z."/>
            <person name="Haridas S."/>
            <person name="LaButti K.M."/>
            <person name="Lipzen A."/>
            <person name="Martin F.M."/>
            <person name="Barry K."/>
            <person name="Grigoriev I.V."/>
            <person name="Crous P.W."/>
            <person name="Seidl M.F."/>
        </authorList>
    </citation>
    <scope>NUCLEOTIDE SEQUENCE [LARGE SCALE GENOMIC DNA]</scope>
    <source>
        <strain evidence="3 4">CBS 129764</strain>
    </source>
</reference>
<protein>
    <recommendedName>
        <fullName evidence="2">F-box domain-containing protein</fullName>
    </recommendedName>
</protein>
<evidence type="ECO:0000259" key="2">
    <source>
        <dbReference type="PROSITE" id="PS50181"/>
    </source>
</evidence>
<evidence type="ECO:0000313" key="3">
    <source>
        <dbReference type="EMBL" id="KAK8153185.1"/>
    </source>
</evidence>
<gene>
    <name evidence="3" type="ORF">IWX90DRAFT_517503</name>
</gene>
<evidence type="ECO:0000256" key="1">
    <source>
        <dbReference type="SAM" id="MobiDB-lite"/>
    </source>
</evidence>
<dbReference type="Pfam" id="PF00646">
    <property type="entry name" value="F-box"/>
    <property type="match status" value="1"/>
</dbReference>
<comment type="caution">
    <text evidence="3">The sequence shown here is derived from an EMBL/GenBank/DDBJ whole genome shotgun (WGS) entry which is preliminary data.</text>
</comment>
<organism evidence="3 4">
    <name type="scientific">Phyllosticta citrichinensis</name>
    <dbReference type="NCBI Taxonomy" id="1130410"/>
    <lineage>
        <taxon>Eukaryota</taxon>
        <taxon>Fungi</taxon>
        <taxon>Dikarya</taxon>
        <taxon>Ascomycota</taxon>
        <taxon>Pezizomycotina</taxon>
        <taxon>Dothideomycetes</taxon>
        <taxon>Dothideomycetes incertae sedis</taxon>
        <taxon>Botryosphaeriales</taxon>
        <taxon>Phyllostictaceae</taxon>
        <taxon>Phyllosticta</taxon>
    </lineage>
</organism>
<evidence type="ECO:0000313" key="4">
    <source>
        <dbReference type="Proteomes" id="UP001456524"/>
    </source>
</evidence>
<keyword evidence="4" id="KW-1185">Reference proteome</keyword>
<feature type="domain" description="F-box" evidence="2">
    <location>
        <begin position="17"/>
        <end position="65"/>
    </location>
</feature>
<dbReference type="Proteomes" id="UP001456524">
    <property type="component" value="Unassembled WGS sequence"/>
</dbReference>